<dbReference type="SUPFAM" id="SSF48264">
    <property type="entry name" value="Cytochrome P450"/>
    <property type="match status" value="1"/>
</dbReference>
<evidence type="ECO:0000256" key="5">
    <source>
        <dbReference type="ARBA" id="ARBA00022723"/>
    </source>
</evidence>
<proteinExistence type="predicted"/>
<evidence type="ECO:0000256" key="3">
    <source>
        <dbReference type="ARBA" id="ARBA00022617"/>
    </source>
</evidence>
<keyword evidence="3" id="KW-0349">Heme</keyword>
<gene>
    <name evidence="11" type="ORF">HS088_TW01G00779</name>
</gene>
<dbReference type="EMBL" id="JAAARO010000001">
    <property type="protein sequence ID" value="KAF5752861.1"/>
    <property type="molecule type" value="Genomic_DNA"/>
</dbReference>
<evidence type="ECO:0000256" key="7">
    <source>
        <dbReference type="ARBA" id="ARBA00023002"/>
    </source>
</evidence>
<reference evidence="11 12" key="1">
    <citation type="journal article" date="2020" name="Nat. Commun.">
        <title>Genome of Tripterygium wilfordii and identification of cytochrome P450 involved in triptolide biosynthesis.</title>
        <authorList>
            <person name="Tu L."/>
            <person name="Su P."/>
            <person name="Zhang Z."/>
            <person name="Gao L."/>
            <person name="Wang J."/>
            <person name="Hu T."/>
            <person name="Zhou J."/>
            <person name="Zhang Y."/>
            <person name="Zhao Y."/>
            <person name="Liu Y."/>
            <person name="Song Y."/>
            <person name="Tong Y."/>
            <person name="Lu Y."/>
            <person name="Yang J."/>
            <person name="Xu C."/>
            <person name="Jia M."/>
            <person name="Peters R.J."/>
            <person name="Huang L."/>
            <person name="Gao W."/>
        </authorList>
    </citation>
    <scope>NUCLEOTIDE SEQUENCE [LARGE SCALE GENOMIC DNA]</scope>
    <source>
        <strain evidence="12">cv. XIE 37</strain>
        <tissue evidence="11">Leaf</tissue>
    </source>
</reference>
<sequence>MREVAGKRYHGDEVESEEEARRFRELLAKMVSISGVSNKGDFLPILNWIDGGKFEKKVKSIAENMDSFLQELVDEQRSKRENSESMNTMIGHLLSLQEEQPQYYTDQIIKGLVMVILFAGSDTTATTLEWAMSNLLNHPEVLRKARAELDDQCFEWERVSEEEVDITEISANFMHKAISLEAICKARPVMTKLFHEAA</sequence>
<dbReference type="InterPro" id="IPR002401">
    <property type="entry name" value="Cyt_P450_E_grp-I"/>
</dbReference>
<keyword evidence="10" id="KW-0472">Membrane</keyword>
<dbReference type="GO" id="GO:0005506">
    <property type="term" value="F:iron ion binding"/>
    <property type="evidence" value="ECO:0007669"/>
    <property type="project" value="InterPro"/>
</dbReference>
<evidence type="ECO:0000256" key="8">
    <source>
        <dbReference type="ARBA" id="ARBA00023004"/>
    </source>
</evidence>
<dbReference type="GO" id="GO:0020037">
    <property type="term" value="F:heme binding"/>
    <property type="evidence" value="ECO:0007669"/>
    <property type="project" value="InterPro"/>
</dbReference>
<keyword evidence="4" id="KW-0812">Transmembrane</keyword>
<dbReference type="InterPro" id="IPR036396">
    <property type="entry name" value="Cyt_P450_sf"/>
</dbReference>
<evidence type="ECO:0000256" key="6">
    <source>
        <dbReference type="ARBA" id="ARBA00022989"/>
    </source>
</evidence>
<accession>A0A7J7E2W1</accession>
<dbReference type="Gene3D" id="1.10.630.10">
    <property type="entry name" value="Cytochrome P450"/>
    <property type="match status" value="1"/>
</dbReference>
<dbReference type="InterPro" id="IPR050651">
    <property type="entry name" value="Plant_Cytochrome_P450_Monoox"/>
</dbReference>
<evidence type="ECO:0000256" key="2">
    <source>
        <dbReference type="ARBA" id="ARBA00004370"/>
    </source>
</evidence>
<evidence type="ECO:0000313" key="11">
    <source>
        <dbReference type="EMBL" id="KAF5752861.1"/>
    </source>
</evidence>
<dbReference type="InParanoid" id="A0A7J7E2W1"/>
<comment type="cofactor">
    <cofactor evidence="1">
        <name>heme</name>
        <dbReference type="ChEBI" id="CHEBI:30413"/>
    </cofactor>
</comment>
<keyword evidence="7" id="KW-0560">Oxidoreductase</keyword>
<dbReference type="GO" id="GO:0004497">
    <property type="term" value="F:monooxygenase activity"/>
    <property type="evidence" value="ECO:0007669"/>
    <property type="project" value="UniProtKB-KW"/>
</dbReference>
<dbReference type="GO" id="GO:0016020">
    <property type="term" value="C:membrane"/>
    <property type="evidence" value="ECO:0007669"/>
    <property type="project" value="UniProtKB-SubCell"/>
</dbReference>
<evidence type="ECO:0000256" key="1">
    <source>
        <dbReference type="ARBA" id="ARBA00001971"/>
    </source>
</evidence>
<organism evidence="11 12">
    <name type="scientific">Tripterygium wilfordii</name>
    <name type="common">Thunder God vine</name>
    <dbReference type="NCBI Taxonomy" id="458696"/>
    <lineage>
        <taxon>Eukaryota</taxon>
        <taxon>Viridiplantae</taxon>
        <taxon>Streptophyta</taxon>
        <taxon>Embryophyta</taxon>
        <taxon>Tracheophyta</taxon>
        <taxon>Spermatophyta</taxon>
        <taxon>Magnoliopsida</taxon>
        <taxon>eudicotyledons</taxon>
        <taxon>Gunneridae</taxon>
        <taxon>Pentapetalae</taxon>
        <taxon>rosids</taxon>
        <taxon>fabids</taxon>
        <taxon>Celastrales</taxon>
        <taxon>Celastraceae</taxon>
        <taxon>Tripterygium</taxon>
    </lineage>
</organism>
<keyword evidence="12" id="KW-1185">Reference proteome</keyword>
<comment type="subcellular location">
    <subcellularLocation>
        <location evidence="2">Membrane</location>
    </subcellularLocation>
</comment>
<protein>
    <submittedName>
        <fullName evidence="11">Cytochrome P450 81E8-like</fullName>
    </submittedName>
</protein>
<dbReference type="InterPro" id="IPR001128">
    <property type="entry name" value="Cyt_P450"/>
</dbReference>
<dbReference type="Proteomes" id="UP000593562">
    <property type="component" value="Unassembled WGS sequence"/>
</dbReference>
<keyword evidence="5" id="KW-0479">Metal-binding</keyword>
<evidence type="ECO:0000313" key="12">
    <source>
        <dbReference type="Proteomes" id="UP000593562"/>
    </source>
</evidence>
<comment type="caution">
    <text evidence="11">The sequence shown here is derived from an EMBL/GenBank/DDBJ whole genome shotgun (WGS) entry which is preliminary data.</text>
</comment>
<evidence type="ECO:0000256" key="10">
    <source>
        <dbReference type="ARBA" id="ARBA00023136"/>
    </source>
</evidence>
<dbReference type="Pfam" id="PF00067">
    <property type="entry name" value="p450"/>
    <property type="match status" value="1"/>
</dbReference>
<dbReference type="PANTHER" id="PTHR47947">
    <property type="entry name" value="CYTOCHROME P450 82C3-RELATED"/>
    <property type="match status" value="1"/>
</dbReference>
<evidence type="ECO:0000256" key="9">
    <source>
        <dbReference type="ARBA" id="ARBA00023033"/>
    </source>
</evidence>
<evidence type="ECO:0000256" key="4">
    <source>
        <dbReference type="ARBA" id="ARBA00022692"/>
    </source>
</evidence>
<dbReference type="GO" id="GO:0016705">
    <property type="term" value="F:oxidoreductase activity, acting on paired donors, with incorporation or reduction of molecular oxygen"/>
    <property type="evidence" value="ECO:0007669"/>
    <property type="project" value="InterPro"/>
</dbReference>
<name>A0A7J7E2W1_TRIWF</name>
<keyword evidence="9" id="KW-0503">Monooxygenase</keyword>
<keyword evidence="8" id="KW-0408">Iron</keyword>
<keyword evidence="6" id="KW-1133">Transmembrane helix</keyword>
<dbReference type="PANTHER" id="PTHR47947:SF26">
    <property type="entry name" value="CYTOCHROME P450"/>
    <property type="match status" value="1"/>
</dbReference>
<dbReference type="PRINTS" id="PR00463">
    <property type="entry name" value="EP450I"/>
</dbReference>
<dbReference type="AlphaFoldDB" id="A0A7J7E2W1"/>